<comment type="caution">
    <text evidence="2">The sequence shown here is derived from an EMBL/GenBank/DDBJ whole genome shotgun (WGS) entry which is preliminary data.</text>
</comment>
<reference evidence="2 4" key="1">
    <citation type="submission" date="2015-10" db="EMBL/GenBank/DDBJ databases">
        <title>Genome analyses suggest a sexual origin of heterokaryosis in a supposedly ancient asexual fungus.</title>
        <authorList>
            <person name="Ropars J."/>
            <person name="Sedzielewska K."/>
            <person name="Noel J."/>
            <person name="Charron P."/>
            <person name="Farinelli L."/>
            <person name="Marton T."/>
            <person name="Kruger M."/>
            <person name="Pelin A."/>
            <person name="Brachmann A."/>
            <person name="Corradi N."/>
        </authorList>
    </citation>
    <scope>NUCLEOTIDE SEQUENCE [LARGE SCALE GENOMIC DNA]</scope>
    <source>
        <strain evidence="2 4">A4</strain>
    </source>
</reference>
<name>A0A2I1HRQ7_9GLOM</name>
<dbReference type="VEuPathDB" id="FungiDB:RhiirA1_376853"/>
<proteinExistence type="predicted"/>
<evidence type="ECO:0000313" key="2">
    <source>
        <dbReference type="EMBL" id="PKY61575.1"/>
    </source>
</evidence>
<dbReference type="EMBL" id="LLXI01005245">
    <property type="protein sequence ID" value="PKY61350.1"/>
    <property type="molecule type" value="Genomic_DNA"/>
</dbReference>
<gene>
    <name evidence="1" type="ORF">RhiirA4_486208</name>
    <name evidence="2" type="ORF">RhiirA4_486737</name>
    <name evidence="3" type="ORF">RhiirA4_488882</name>
</gene>
<keyword evidence="4" id="KW-1185">Reference proteome</keyword>
<sequence>KGKPTKTCSICCQTISQSYHATKSTEIESSNDCNPIEPKEMEKQLFDQIFEIGSNKYIESESDIEFSCKILINSLNGTSQEIGKKIAEMIGYADGYYYIYRKANQSKNSHTIWYYCSQNCALAKRPRKHENQNKQRDREYIERYDCNGTLKISLNIETQIATVNLQHNQFTS</sequence>
<organism evidence="2 4">
    <name type="scientific">Rhizophagus irregularis</name>
    <dbReference type="NCBI Taxonomy" id="588596"/>
    <lineage>
        <taxon>Eukaryota</taxon>
        <taxon>Fungi</taxon>
        <taxon>Fungi incertae sedis</taxon>
        <taxon>Mucoromycota</taxon>
        <taxon>Glomeromycotina</taxon>
        <taxon>Glomeromycetes</taxon>
        <taxon>Glomerales</taxon>
        <taxon>Glomeraceae</taxon>
        <taxon>Rhizophagus</taxon>
    </lineage>
</organism>
<dbReference type="EMBL" id="LLXI01005546">
    <property type="protein sequence ID" value="PKY61575.1"/>
    <property type="molecule type" value="Genomic_DNA"/>
</dbReference>
<dbReference type="EMBL" id="LLXI01007104">
    <property type="protein sequence ID" value="PKY62432.1"/>
    <property type="molecule type" value="Genomic_DNA"/>
</dbReference>
<feature type="non-terminal residue" evidence="2">
    <location>
        <position position="1"/>
    </location>
</feature>
<evidence type="ECO:0000313" key="3">
    <source>
        <dbReference type="EMBL" id="PKY62432.1"/>
    </source>
</evidence>
<dbReference type="Proteomes" id="UP000234323">
    <property type="component" value="Unassembled WGS sequence"/>
</dbReference>
<evidence type="ECO:0000313" key="4">
    <source>
        <dbReference type="Proteomes" id="UP000234323"/>
    </source>
</evidence>
<dbReference type="AlphaFoldDB" id="A0A2I1HRQ7"/>
<evidence type="ECO:0000313" key="1">
    <source>
        <dbReference type="EMBL" id="PKY61350.1"/>
    </source>
</evidence>
<protein>
    <submittedName>
        <fullName evidence="2">Uncharacterized protein</fullName>
    </submittedName>
</protein>
<accession>A0A2I1HRQ7</accession>
<dbReference type="VEuPathDB" id="FungiDB:RhiirFUN_023879"/>